<reference evidence="4" key="1">
    <citation type="journal article" date="2023" name="G3 (Bethesda)">
        <title>A reference genome for the long-term kleptoplast-retaining sea slug Elysia crispata morphotype clarki.</title>
        <authorList>
            <person name="Eastman K.E."/>
            <person name="Pendleton A.L."/>
            <person name="Shaikh M.A."/>
            <person name="Suttiyut T."/>
            <person name="Ogas R."/>
            <person name="Tomko P."/>
            <person name="Gavelis G."/>
            <person name="Widhalm J.R."/>
            <person name="Wisecaver J.H."/>
        </authorList>
    </citation>
    <scope>NUCLEOTIDE SEQUENCE</scope>
    <source>
        <strain evidence="4">ECLA1</strain>
    </source>
</reference>
<dbReference type="Proteomes" id="UP001283361">
    <property type="component" value="Unassembled WGS sequence"/>
</dbReference>
<dbReference type="Pfam" id="PF00059">
    <property type="entry name" value="Lectin_C"/>
    <property type="match status" value="1"/>
</dbReference>
<keyword evidence="1" id="KW-1015">Disulfide bond</keyword>
<keyword evidence="2" id="KW-0732">Signal</keyword>
<dbReference type="InterPro" id="IPR016187">
    <property type="entry name" value="CTDL_fold"/>
</dbReference>
<dbReference type="InterPro" id="IPR001304">
    <property type="entry name" value="C-type_lectin-like"/>
</dbReference>
<dbReference type="InterPro" id="IPR016186">
    <property type="entry name" value="C-type_lectin-like/link_sf"/>
</dbReference>
<evidence type="ECO:0000313" key="4">
    <source>
        <dbReference type="EMBL" id="KAK3755388.1"/>
    </source>
</evidence>
<evidence type="ECO:0000256" key="2">
    <source>
        <dbReference type="SAM" id="SignalP"/>
    </source>
</evidence>
<feature type="domain" description="C-type lectin" evidence="3">
    <location>
        <begin position="123"/>
        <end position="248"/>
    </location>
</feature>
<dbReference type="SMART" id="SM00034">
    <property type="entry name" value="CLECT"/>
    <property type="match status" value="1"/>
</dbReference>
<proteinExistence type="predicted"/>
<feature type="chain" id="PRO_5042060339" description="C-type lectin domain-containing protein" evidence="2">
    <location>
        <begin position="19"/>
        <end position="253"/>
    </location>
</feature>
<dbReference type="EMBL" id="JAWDGP010005602">
    <property type="protein sequence ID" value="KAK3755388.1"/>
    <property type="molecule type" value="Genomic_DNA"/>
</dbReference>
<dbReference type="CDD" id="cd00037">
    <property type="entry name" value="CLECT"/>
    <property type="match status" value="1"/>
</dbReference>
<evidence type="ECO:0000256" key="1">
    <source>
        <dbReference type="ARBA" id="ARBA00023157"/>
    </source>
</evidence>
<dbReference type="AlphaFoldDB" id="A0AAE1D420"/>
<dbReference type="InterPro" id="IPR018378">
    <property type="entry name" value="C-type_lectin_CS"/>
</dbReference>
<dbReference type="PROSITE" id="PS00615">
    <property type="entry name" value="C_TYPE_LECTIN_1"/>
    <property type="match status" value="1"/>
</dbReference>
<protein>
    <recommendedName>
        <fullName evidence="3">C-type lectin domain-containing protein</fullName>
    </recommendedName>
</protein>
<dbReference type="PROSITE" id="PS50041">
    <property type="entry name" value="C_TYPE_LECTIN_2"/>
    <property type="match status" value="1"/>
</dbReference>
<accession>A0AAE1D420</accession>
<feature type="signal peptide" evidence="2">
    <location>
        <begin position="1"/>
        <end position="18"/>
    </location>
</feature>
<dbReference type="SUPFAM" id="SSF56436">
    <property type="entry name" value="C-type lectin-like"/>
    <property type="match status" value="1"/>
</dbReference>
<gene>
    <name evidence="4" type="ORF">RRG08_026118</name>
</gene>
<keyword evidence="5" id="KW-1185">Reference proteome</keyword>
<comment type="caution">
    <text evidence="4">The sequence shown here is derived from an EMBL/GenBank/DDBJ whole genome shotgun (WGS) entry which is preliminary data.</text>
</comment>
<name>A0AAE1D420_9GAST</name>
<evidence type="ECO:0000313" key="5">
    <source>
        <dbReference type="Proteomes" id="UP001283361"/>
    </source>
</evidence>
<dbReference type="Gene3D" id="3.10.100.10">
    <property type="entry name" value="Mannose-Binding Protein A, subunit A"/>
    <property type="match status" value="1"/>
</dbReference>
<sequence length="253" mass="28282">MALTFWLFLALKVLGANSKLRQLFLKPASAQDCRTLQLGDSWISHSLIACQLECMNRYSENCQAVVYNSETGICRPGSTAFWHLQRVATSIPKTGSSDTLYYVRQPIPPCNTENNFAVYDVCGTSACIYLSTSNASGYIDGRARCSQMSSRLFVGNTIAKFSLFMYAVETDIRFGTYIGLQDFDVEGNFLWENGESLSLEQHQYVWSPGEPKSNNEIENCAIGYLGGSVNGFGLDDGNCNNRRRYICERCEQC</sequence>
<evidence type="ECO:0000259" key="3">
    <source>
        <dbReference type="PROSITE" id="PS50041"/>
    </source>
</evidence>
<organism evidence="4 5">
    <name type="scientific">Elysia crispata</name>
    <name type="common">lettuce slug</name>
    <dbReference type="NCBI Taxonomy" id="231223"/>
    <lineage>
        <taxon>Eukaryota</taxon>
        <taxon>Metazoa</taxon>
        <taxon>Spiralia</taxon>
        <taxon>Lophotrochozoa</taxon>
        <taxon>Mollusca</taxon>
        <taxon>Gastropoda</taxon>
        <taxon>Heterobranchia</taxon>
        <taxon>Euthyneura</taxon>
        <taxon>Panpulmonata</taxon>
        <taxon>Sacoglossa</taxon>
        <taxon>Placobranchoidea</taxon>
        <taxon>Plakobranchidae</taxon>
        <taxon>Elysia</taxon>
    </lineage>
</organism>